<dbReference type="PANTHER" id="PTHR13947:SF37">
    <property type="entry name" value="LD18367P"/>
    <property type="match status" value="1"/>
</dbReference>
<dbReference type="Proteomes" id="UP000778523">
    <property type="component" value="Unassembled WGS sequence"/>
</dbReference>
<reference evidence="3 4" key="1">
    <citation type="submission" date="2020-06" db="EMBL/GenBank/DDBJ databases">
        <title>Draft genome of Uliginosibacterium sp. IMCC34675.</title>
        <authorList>
            <person name="Song J."/>
        </authorList>
    </citation>
    <scope>NUCLEOTIDE SEQUENCE [LARGE SCALE GENOMIC DNA]</scope>
    <source>
        <strain evidence="3 4">IMCC34675</strain>
    </source>
</reference>
<protein>
    <submittedName>
        <fullName evidence="3">GNAT family N-acetyltransferase</fullName>
    </submittedName>
</protein>
<organism evidence="3 4">
    <name type="scientific">Uliginosibacterium aquaticum</name>
    <dbReference type="NCBI Taxonomy" id="2731212"/>
    <lineage>
        <taxon>Bacteria</taxon>
        <taxon>Pseudomonadati</taxon>
        <taxon>Pseudomonadota</taxon>
        <taxon>Betaproteobacteria</taxon>
        <taxon>Rhodocyclales</taxon>
        <taxon>Zoogloeaceae</taxon>
        <taxon>Uliginosibacterium</taxon>
    </lineage>
</organism>
<evidence type="ECO:0000313" key="4">
    <source>
        <dbReference type="Proteomes" id="UP000778523"/>
    </source>
</evidence>
<comment type="caution">
    <text evidence="3">The sequence shown here is derived from an EMBL/GenBank/DDBJ whole genome shotgun (WGS) entry which is preliminary data.</text>
</comment>
<gene>
    <name evidence="3" type="ORF">HJ583_011300</name>
</gene>
<dbReference type="InterPro" id="IPR000182">
    <property type="entry name" value="GNAT_dom"/>
</dbReference>
<evidence type="ECO:0000256" key="1">
    <source>
        <dbReference type="ARBA" id="ARBA00022679"/>
    </source>
</evidence>
<dbReference type="SUPFAM" id="SSF55729">
    <property type="entry name" value="Acyl-CoA N-acyltransferases (Nat)"/>
    <property type="match status" value="1"/>
</dbReference>
<feature type="domain" description="N-acetyltransferase" evidence="2">
    <location>
        <begin position="15"/>
        <end position="159"/>
    </location>
</feature>
<dbReference type="PROSITE" id="PS51186">
    <property type="entry name" value="GNAT"/>
    <property type="match status" value="1"/>
</dbReference>
<name>A0ABX2IH48_9RHOO</name>
<sequence>MTPTITEGYIPGCIGRIAQLHANYYSVSNGFGIDFEAKVARELADFCQNYQCGRDGIWLIQHNGQIEGSVIIDGAHADTHGAHLRWFITTEAIKGQGFGTQLLAKAIDFVEVCGYRKTFLWTFSGLNAARHLYESNKFRLVHESPGSQWGTLVTEQRFERG</sequence>
<proteinExistence type="predicted"/>
<dbReference type="InterPro" id="IPR050769">
    <property type="entry name" value="NAT_camello-type"/>
</dbReference>
<evidence type="ECO:0000259" key="2">
    <source>
        <dbReference type="PROSITE" id="PS51186"/>
    </source>
</evidence>
<keyword evidence="4" id="KW-1185">Reference proteome</keyword>
<dbReference type="Gene3D" id="3.40.630.30">
    <property type="match status" value="1"/>
</dbReference>
<dbReference type="InterPro" id="IPR016181">
    <property type="entry name" value="Acyl_CoA_acyltransferase"/>
</dbReference>
<dbReference type="PANTHER" id="PTHR13947">
    <property type="entry name" value="GNAT FAMILY N-ACETYLTRANSFERASE"/>
    <property type="match status" value="1"/>
</dbReference>
<dbReference type="Pfam" id="PF00583">
    <property type="entry name" value="Acetyltransf_1"/>
    <property type="match status" value="1"/>
</dbReference>
<dbReference type="EMBL" id="JABCSC020000003">
    <property type="protein sequence ID" value="NSL55612.1"/>
    <property type="molecule type" value="Genomic_DNA"/>
</dbReference>
<dbReference type="CDD" id="cd04301">
    <property type="entry name" value="NAT_SF"/>
    <property type="match status" value="1"/>
</dbReference>
<accession>A0ABX2IH48</accession>
<keyword evidence="1" id="KW-0808">Transferase</keyword>
<evidence type="ECO:0000313" key="3">
    <source>
        <dbReference type="EMBL" id="NSL55612.1"/>
    </source>
</evidence>